<feature type="binding site" evidence="2">
    <location>
        <position position="367"/>
    </location>
    <ligand>
        <name>Mn(2+)</name>
        <dbReference type="ChEBI" id="CHEBI:29035"/>
        <label>2</label>
    </ligand>
</feature>
<dbReference type="PIRSF" id="PIRSF005962">
    <property type="entry name" value="Pept_M20D_amidohydro"/>
    <property type="match status" value="1"/>
</dbReference>
<keyword evidence="5" id="KW-1185">Reference proteome</keyword>
<protein>
    <submittedName>
        <fullName evidence="4">Amidohydrolase</fullName>
    </submittedName>
</protein>
<dbReference type="AlphaFoldDB" id="G9YJ16"/>
<evidence type="ECO:0000313" key="4">
    <source>
        <dbReference type="EMBL" id="EHM39060.1"/>
    </source>
</evidence>
<evidence type="ECO:0000313" key="5">
    <source>
        <dbReference type="Proteomes" id="UP000005481"/>
    </source>
</evidence>
<dbReference type="GO" id="GO:0019877">
    <property type="term" value="P:diaminopimelate biosynthetic process"/>
    <property type="evidence" value="ECO:0007669"/>
    <property type="project" value="UniProtKB-ARBA"/>
</dbReference>
<feature type="binding site" evidence="2">
    <location>
        <position position="168"/>
    </location>
    <ligand>
        <name>Mn(2+)</name>
        <dbReference type="ChEBI" id="CHEBI:29035"/>
        <label>2</label>
    </ligand>
</feature>
<dbReference type="eggNOG" id="COG1473">
    <property type="taxonomic scope" value="Bacteria"/>
</dbReference>
<evidence type="ECO:0000259" key="3">
    <source>
        <dbReference type="Pfam" id="PF07687"/>
    </source>
</evidence>
<dbReference type="RefSeq" id="WP_006790627.1">
    <property type="nucleotide sequence ID" value="NZ_JH417605.1"/>
</dbReference>
<dbReference type="GO" id="GO:0050118">
    <property type="term" value="F:N-acetyldiaminopimelate deacetylase activity"/>
    <property type="evidence" value="ECO:0007669"/>
    <property type="project" value="UniProtKB-ARBA"/>
</dbReference>
<keyword evidence="2" id="KW-0479">Metal-binding</keyword>
<dbReference type="Gene3D" id="3.30.70.360">
    <property type="match status" value="1"/>
</dbReference>
<accession>G9YJ16</accession>
<feature type="binding site" evidence="2">
    <location>
        <position position="108"/>
    </location>
    <ligand>
        <name>Mn(2+)</name>
        <dbReference type="ChEBI" id="CHEBI:29035"/>
        <label>2</label>
    </ligand>
</feature>
<dbReference type="InterPro" id="IPR002933">
    <property type="entry name" value="Peptidase_M20"/>
</dbReference>
<comment type="caution">
    <text evidence="4">The sequence shown here is derived from an EMBL/GenBank/DDBJ whole genome shotgun (WGS) entry which is preliminary data.</text>
</comment>
<name>G9YJ16_9FIRM</name>
<dbReference type="NCBIfam" id="TIGR01891">
    <property type="entry name" value="amidohydrolases"/>
    <property type="match status" value="1"/>
</dbReference>
<dbReference type="Proteomes" id="UP000005481">
    <property type="component" value="Unassembled WGS sequence"/>
</dbReference>
<sequence>MTQQEIITNLTEKYLPHIINLRRTIHKHPELSNEEQDTAALLAGELKALGFDVRENIAGGYGVSALLKGNHPGPTVALRTDMDALAVQEDTGLSFASETEGKMHACGHDAHMAILIGTASVLADMKPAIRGNILFICQPAEENAPTGGAKAIVAAGLLDGVAAVYGLHVWPALPTGTIGVRTGPVMAASDHVVIIIKGQSAHAAMPHKGIDALVAAAQFITAVQESISRQIDPLCPAVLTFGKICGGTRYNIIADEVVLEGTCRTYNKETQDTIEKHIADILAGLDLMYGTTSTLVYERGYAAVVNTPQEASLAAQAVIGQLGQAALVEPPEPAMTAEDFSGYLQKYAGAFLWLGATAPGDTVYPLHSDKFAADENCLSVGIQCMTALILASLSMHNQN</sequence>
<dbReference type="SUPFAM" id="SSF55031">
    <property type="entry name" value="Bacterial exopeptidase dimerisation domain"/>
    <property type="match status" value="1"/>
</dbReference>
<dbReference type="OrthoDB" id="1633187at2"/>
<feature type="domain" description="Peptidase M20 dimerisation" evidence="3">
    <location>
        <begin position="192"/>
        <end position="283"/>
    </location>
</feature>
<gene>
    <name evidence="4" type="ORF">HMPREF0080_01660</name>
</gene>
<dbReference type="InterPro" id="IPR036264">
    <property type="entry name" value="Bact_exopeptidase_dim_dom"/>
</dbReference>
<dbReference type="HOGENOM" id="CLU_023257_0_1_9"/>
<dbReference type="InterPro" id="IPR017439">
    <property type="entry name" value="Amidohydrolase"/>
</dbReference>
<dbReference type="Pfam" id="PF07687">
    <property type="entry name" value="M20_dimer"/>
    <property type="match status" value="1"/>
</dbReference>
<evidence type="ECO:0000256" key="2">
    <source>
        <dbReference type="PIRSR" id="PIRSR005962-1"/>
    </source>
</evidence>
<comment type="cofactor">
    <cofactor evidence="2">
        <name>Mn(2+)</name>
        <dbReference type="ChEBI" id="CHEBI:29035"/>
    </cofactor>
    <text evidence="2">The Mn(2+) ion enhances activity.</text>
</comment>
<keyword evidence="1 4" id="KW-0378">Hydrolase</keyword>
<feature type="binding site" evidence="2">
    <location>
        <position position="142"/>
    </location>
    <ligand>
        <name>Mn(2+)</name>
        <dbReference type="ChEBI" id="CHEBI:29035"/>
        <label>2</label>
    </ligand>
</feature>
<keyword evidence="2" id="KW-0464">Manganese</keyword>
<dbReference type="EMBL" id="AGCJ01000073">
    <property type="protein sequence ID" value="EHM39060.1"/>
    <property type="molecule type" value="Genomic_DNA"/>
</dbReference>
<dbReference type="SUPFAM" id="SSF53187">
    <property type="entry name" value="Zn-dependent exopeptidases"/>
    <property type="match status" value="1"/>
</dbReference>
<dbReference type="InterPro" id="IPR011650">
    <property type="entry name" value="Peptidase_M20_dimer"/>
</dbReference>
<dbReference type="PANTHER" id="PTHR11014">
    <property type="entry name" value="PEPTIDASE M20 FAMILY MEMBER"/>
    <property type="match status" value="1"/>
</dbReference>
<dbReference type="PATRIC" id="fig|861450.3.peg.1533"/>
<dbReference type="Pfam" id="PF01546">
    <property type="entry name" value="Peptidase_M20"/>
    <property type="match status" value="1"/>
</dbReference>
<reference evidence="4 5" key="1">
    <citation type="submission" date="2011-08" db="EMBL/GenBank/DDBJ databases">
        <authorList>
            <person name="Weinstock G."/>
            <person name="Sodergren E."/>
            <person name="Clifton S."/>
            <person name="Fulton L."/>
            <person name="Fulton B."/>
            <person name="Courtney L."/>
            <person name="Fronick C."/>
            <person name="Harrison M."/>
            <person name="Strong C."/>
            <person name="Farmer C."/>
            <person name="Delahaunty K."/>
            <person name="Markovic C."/>
            <person name="Hall O."/>
            <person name="Minx P."/>
            <person name="Tomlinson C."/>
            <person name="Mitreva M."/>
            <person name="Hou S."/>
            <person name="Chen J."/>
            <person name="Wollam A."/>
            <person name="Pepin K.H."/>
            <person name="Johnson M."/>
            <person name="Bhonagiri V."/>
            <person name="Zhang X."/>
            <person name="Suruliraj S."/>
            <person name="Warren W."/>
            <person name="Chinwalla A."/>
            <person name="Mardis E.R."/>
            <person name="Wilson R.K."/>
        </authorList>
    </citation>
    <scope>NUCLEOTIDE SEQUENCE [LARGE SCALE GENOMIC DNA]</scope>
    <source>
        <strain evidence="4 5">F0357</strain>
    </source>
</reference>
<dbReference type="GO" id="GO:0046872">
    <property type="term" value="F:metal ion binding"/>
    <property type="evidence" value="ECO:0007669"/>
    <property type="project" value="UniProtKB-KW"/>
</dbReference>
<proteinExistence type="predicted"/>
<feature type="binding site" evidence="2">
    <location>
        <position position="106"/>
    </location>
    <ligand>
        <name>Mn(2+)</name>
        <dbReference type="ChEBI" id="CHEBI:29035"/>
        <label>2</label>
    </ligand>
</feature>
<dbReference type="PANTHER" id="PTHR11014:SF63">
    <property type="entry name" value="METALLOPEPTIDASE, PUTATIVE (AFU_ORTHOLOGUE AFUA_6G09600)-RELATED"/>
    <property type="match status" value="1"/>
</dbReference>
<dbReference type="Gene3D" id="3.40.630.10">
    <property type="entry name" value="Zn peptidases"/>
    <property type="match status" value="1"/>
</dbReference>
<organism evidence="4 5">
    <name type="scientific">Anaeroglobus geminatus F0357</name>
    <dbReference type="NCBI Taxonomy" id="861450"/>
    <lineage>
        <taxon>Bacteria</taxon>
        <taxon>Bacillati</taxon>
        <taxon>Bacillota</taxon>
        <taxon>Negativicutes</taxon>
        <taxon>Veillonellales</taxon>
        <taxon>Veillonellaceae</taxon>
        <taxon>Anaeroglobus</taxon>
    </lineage>
</organism>
<dbReference type="STRING" id="861450.HMPREF0080_01660"/>
<dbReference type="FunFam" id="3.30.70.360:FF:000001">
    <property type="entry name" value="N-acetyldiaminopimelate deacetylase"/>
    <property type="match status" value="1"/>
</dbReference>
<evidence type="ECO:0000256" key="1">
    <source>
        <dbReference type="ARBA" id="ARBA00022801"/>
    </source>
</evidence>